<reference evidence="1" key="2">
    <citation type="journal article" date="2022" name="Microbiol. Resour. Announc.">
        <title>Metagenome Sequencing to Explore Phylogenomics of Terrestrial Cyanobacteria.</title>
        <authorList>
            <person name="Ward R.D."/>
            <person name="Stajich J.E."/>
            <person name="Johansen J.R."/>
            <person name="Huntemann M."/>
            <person name="Clum A."/>
            <person name="Foster B."/>
            <person name="Foster B."/>
            <person name="Roux S."/>
            <person name="Palaniappan K."/>
            <person name="Varghese N."/>
            <person name="Mukherjee S."/>
            <person name="Reddy T.B.K."/>
            <person name="Daum C."/>
            <person name="Copeland A."/>
            <person name="Chen I.A."/>
            <person name="Ivanova N.N."/>
            <person name="Kyrpides N.C."/>
            <person name="Shapiro N."/>
            <person name="Eloe-Fadrosh E.A."/>
            <person name="Pietrasiak N."/>
        </authorList>
    </citation>
    <scope>NUCLEOTIDE SEQUENCE</scope>
    <source>
        <strain evidence="1">GSE-NOS-MK-12-04C</strain>
    </source>
</reference>
<sequence>MKSTQPTRSAIALIFQPDHQTPCDRYRLQSACRVEQLFDFKLILRIQIIFYA</sequence>
<comment type="caution">
    <text evidence="1">The sequence shown here is derived from an EMBL/GenBank/DDBJ whole genome shotgun (WGS) entry which is preliminary data.</text>
</comment>
<gene>
    <name evidence="1" type="ORF">KME60_34630</name>
</gene>
<dbReference type="AlphaFoldDB" id="A0A951UWC4"/>
<name>A0A951UWC4_9CYAN</name>
<dbReference type="Proteomes" id="UP000729701">
    <property type="component" value="Unassembled WGS sequence"/>
</dbReference>
<evidence type="ECO:0000313" key="1">
    <source>
        <dbReference type="EMBL" id="MBW4672418.1"/>
    </source>
</evidence>
<protein>
    <submittedName>
        <fullName evidence="1">Uncharacterized protein</fullName>
    </submittedName>
</protein>
<reference evidence="1" key="1">
    <citation type="submission" date="2021-05" db="EMBL/GenBank/DDBJ databases">
        <authorList>
            <person name="Pietrasiak N."/>
            <person name="Ward R."/>
            <person name="Stajich J.E."/>
            <person name="Kurbessoian T."/>
        </authorList>
    </citation>
    <scope>NUCLEOTIDE SEQUENCE</scope>
    <source>
        <strain evidence="1">GSE-NOS-MK-12-04C</strain>
    </source>
</reference>
<organism evidence="1 2">
    <name type="scientific">Cyanomargarita calcarea GSE-NOS-MK-12-04C</name>
    <dbReference type="NCBI Taxonomy" id="2839659"/>
    <lineage>
        <taxon>Bacteria</taxon>
        <taxon>Bacillati</taxon>
        <taxon>Cyanobacteriota</taxon>
        <taxon>Cyanophyceae</taxon>
        <taxon>Nostocales</taxon>
        <taxon>Cyanomargaritaceae</taxon>
        <taxon>Cyanomargarita</taxon>
    </lineage>
</organism>
<evidence type="ECO:0000313" key="2">
    <source>
        <dbReference type="Proteomes" id="UP000729701"/>
    </source>
</evidence>
<accession>A0A951UWC4</accession>
<dbReference type="EMBL" id="JAHHGZ010000077">
    <property type="protein sequence ID" value="MBW4672418.1"/>
    <property type="molecule type" value="Genomic_DNA"/>
</dbReference>
<proteinExistence type="predicted"/>